<evidence type="ECO:0000259" key="1">
    <source>
        <dbReference type="Pfam" id="PF01636"/>
    </source>
</evidence>
<dbReference type="InterPro" id="IPR011009">
    <property type="entry name" value="Kinase-like_dom_sf"/>
</dbReference>
<dbReference type="SUPFAM" id="SSF56112">
    <property type="entry name" value="Protein kinase-like (PK-like)"/>
    <property type="match status" value="1"/>
</dbReference>
<accession>A0A928V6A4</accession>
<dbReference type="Gene3D" id="3.30.200.20">
    <property type="entry name" value="Phosphorylase Kinase, domain 1"/>
    <property type="match status" value="1"/>
</dbReference>
<protein>
    <submittedName>
        <fullName evidence="2">Phosphotransferase</fullName>
    </submittedName>
</protein>
<dbReference type="AlphaFoldDB" id="A0A928V6A4"/>
<dbReference type="Pfam" id="PF01636">
    <property type="entry name" value="APH"/>
    <property type="match status" value="1"/>
</dbReference>
<comment type="caution">
    <text evidence="2">The sequence shown here is derived from an EMBL/GenBank/DDBJ whole genome shotgun (WGS) entry which is preliminary data.</text>
</comment>
<proteinExistence type="predicted"/>
<organism evidence="2 3">
    <name type="scientific">Cellvibrio polysaccharolyticus</name>
    <dbReference type="NCBI Taxonomy" id="2082724"/>
    <lineage>
        <taxon>Bacteria</taxon>
        <taxon>Pseudomonadati</taxon>
        <taxon>Pseudomonadota</taxon>
        <taxon>Gammaproteobacteria</taxon>
        <taxon>Cellvibrionales</taxon>
        <taxon>Cellvibrionaceae</taxon>
        <taxon>Cellvibrio</taxon>
    </lineage>
</organism>
<name>A0A928V6A4_9GAMM</name>
<feature type="domain" description="Aminoglycoside phosphotransferase" evidence="1">
    <location>
        <begin position="53"/>
        <end position="277"/>
    </location>
</feature>
<keyword evidence="3" id="KW-1185">Reference proteome</keyword>
<reference evidence="2" key="1">
    <citation type="submission" date="2018-07" db="EMBL/GenBank/DDBJ databases">
        <title>Genome assembly of strain Ka43.</title>
        <authorList>
            <person name="Kukolya J."/>
            <person name="Nagy I."/>
            <person name="Horvath B."/>
            <person name="Toth A."/>
        </authorList>
    </citation>
    <scope>NUCLEOTIDE SEQUENCE</scope>
    <source>
        <strain evidence="2">KB43</strain>
    </source>
</reference>
<dbReference type="EMBL" id="PRDL01000001">
    <property type="protein sequence ID" value="MBE8718683.1"/>
    <property type="molecule type" value="Genomic_DNA"/>
</dbReference>
<sequence length="375" mass="43006">MLAMLSRSLLRSCLYPRKSMTLAGASHLRTPRFSALLDWCQQHFLPDLNATQLEPLGEEAGFRRYYRVSVAGRNWLVVDANPATEDTPQFVRVAAYLRENNIHTPAIQAVDPALGFLVVEDFGDNLLYRQFQIEPSLATANGIYGEALTALLALQQCPDQPDFIPRYDQPLLRRELEIFTEWFVGALLQKPLSAREQDMLQALFHRLESSALEQPQVLVHRDYHSRNLISCNDGTIGVIDFQGALWGPCTYDPVSLLRDCYVHWPDEAVNQWAAGYGRVMMAAGIIPAVDEATWLRWFDWMGLQRHIKVLGIFARVHLRDGKSHFLADLPRVIRYVTGVAGRYAELDDFSLWFEQQLMPLIRQQAWYLPEEDVFR</sequence>
<gene>
    <name evidence="2" type="ORF">C4F51_16025</name>
</gene>
<evidence type="ECO:0000313" key="2">
    <source>
        <dbReference type="EMBL" id="MBE8718683.1"/>
    </source>
</evidence>
<evidence type="ECO:0000313" key="3">
    <source>
        <dbReference type="Proteomes" id="UP000652567"/>
    </source>
</evidence>
<dbReference type="Gene3D" id="3.90.1200.10">
    <property type="match status" value="1"/>
</dbReference>
<dbReference type="InterPro" id="IPR002575">
    <property type="entry name" value="Aminoglycoside_PTrfase"/>
</dbReference>
<dbReference type="Proteomes" id="UP000652567">
    <property type="component" value="Unassembled WGS sequence"/>
</dbReference>